<keyword evidence="1" id="KW-0812">Transmembrane</keyword>
<keyword evidence="1" id="KW-0472">Membrane</keyword>
<dbReference type="Proteomes" id="UP001156870">
    <property type="component" value="Unassembled WGS sequence"/>
</dbReference>
<gene>
    <name evidence="2" type="ORF">GCM10007877_12250</name>
</gene>
<reference evidence="2 3" key="1">
    <citation type="journal article" date="2014" name="Int. J. Syst. Evol. Microbiol.">
        <title>Complete genome sequence of Corynebacterium casei LMG S-19264T (=DSM 44701T), isolated from a smear-ripened cheese.</title>
        <authorList>
            <consortium name="US DOE Joint Genome Institute (JGI-PGF)"/>
            <person name="Walter F."/>
            <person name="Albersmeier A."/>
            <person name="Kalinowski J."/>
            <person name="Ruckert C."/>
        </authorList>
    </citation>
    <scope>NUCLEOTIDE SEQUENCE [LARGE SCALE GENOMIC DNA]</scope>
    <source>
        <strain evidence="2 3">NBRC 110095</strain>
    </source>
</reference>
<sequence>MSLQGYLEFWRVLNPYLLSASWAFIFVSFLICYRCINIRWFVGSIAVIQMLGILLTPWMKAQGIMYYFYISVFDLLIIISIIFRPNICLYLSRTDHGMFGFLLRPFANLAKAAHQTYNMIGQEMLLVVVYAFSILLNMLSFIEKIARNEGINSMLIWYSFAPMKLLTWVVSVLAITTAAMYAYKGMEEEIYTKKD</sequence>
<evidence type="ECO:0000256" key="1">
    <source>
        <dbReference type="SAM" id="Phobius"/>
    </source>
</evidence>
<dbReference type="EMBL" id="BSPD01000030">
    <property type="protein sequence ID" value="GLS25511.1"/>
    <property type="molecule type" value="Genomic_DNA"/>
</dbReference>
<evidence type="ECO:0000313" key="2">
    <source>
        <dbReference type="EMBL" id="GLS25511.1"/>
    </source>
</evidence>
<evidence type="ECO:0000313" key="3">
    <source>
        <dbReference type="Proteomes" id="UP001156870"/>
    </source>
</evidence>
<comment type="caution">
    <text evidence="2">The sequence shown here is derived from an EMBL/GenBank/DDBJ whole genome shotgun (WGS) entry which is preliminary data.</text>
</comment>
<protein>
    <submittedName>
        <fullName evidence="2">Uncharacterized protein</fullName>
    </submittedName>
</protein>
<proteinExistence type="predicted"/>
<organism evidence="2 3">
    <name type="scientific">Marinibactrum halimedae</name>
    <dbReference type="NCBI Taxonomy" id="1444977"/>
    <lineage>
        <taxon>Bacteria</taxon>
        <taxon>Pseudomonadati</taxon>
        <taxon>Pseudomonadota</taxon>
        <taxon>Gammaproteobacteria</taxon>
        <taxon>Cellvibrionales</taxon>
        <taxon>Cellvibrionaceae</taxon>
        <taxon>Marinibactrum</taxon>
    </lineage>
</organism>
<feature type="transmembrane region" description="Helical" evidence="1">
    <location>
        <begin position="165"/>
        <end position="183"/>
    </location>
</feature>
<dbReference type="RefSeq" id="WP_284285225.1">
    <property type="nucleotide sequence ID" value="NZ_BSPD01000030.1"/>
</dbReference>
<feature type="transmembrane region" description="Helical" evidence="1">
    <location>
        <begin position="64"/>
        <end position="83"/>
    </location>
</feature>
<feature type="transmembrane region" description="Helical" evidence="1">
    <location>
        <begin position="12"/>
        <end position="33"/>
    </location>
</feature>
<dbReference type="AlphaFoldDB" id="A0AA37T820"/>
<keyword evidence="3" id="KW-1185">Reference proteome</keyword>
<keyword evidence="1" id="KW-1133">Transmembrane helix</keyword>
<feature type="transmembrane region" description="Helical" evidence="1">
    <location>
        <begin position="40"/>
        <end position="58"/>
    </location>
</feature>
<name>A0AA37T820_9GAMM</name>
<feature type="transmembrane region" description="Helical" evidence="1">
    <location>
        <begin position="124"/>
        <end position="145"/>
    </location>
</feature>
<accession>A0AA37T820</accession>